<evidence type="ECO:0008006" key="13">
    <source>
        <dbReference type="Google" id="ProtNLM"/>
    </source>
</evidence>
<dbReference type="InterPro" id="IPR007315">
    <property type="entry name" value="PIG-V/Gpi18"/>
</dbReference>
<keyword evidence="8 10" id="KW-1133">Transmembrane helix</keyword>
<keyword evidence="9 10" id="KW-0472">Membrane</keyword>
<evidence type="ECO:0000256" key="2">
    <source>
        <dbReference type="ARBA" id="ARBA00004687"/>
    </source>
</evidence>
<dbReference type="PANTHER" id="PTHR12468">
    <property type="entry name" value="GPI MANNOSYLTRANSFERASE 2"/>
    <property type="match status" value="1"/>
</dbReference>
<name>A0ABU2LXG4_9ACTN</name>
<dbReference type="Proteomes" id="UP001183420">
    <property type="component" value="Unassembled WGS sequence"/>
</dbReference>
<evidence type="ECO:0000256" key="9">
    <source>
        <dbReference type="ARBA" id="ARBA00023136"/>
    </source>
</evidence>
<feature type="transmembrane region" description="Helical" evidence="10">
    <location>
        <begin position="110"/>
        <end position="130"/>
    </location>
</feature>
<keyword evidence="6 10" id="KW-0812">Transmembrane</keyword>
<feature type="transmembrane region" description="Helical" evidence="10">
    <location>
        <begin position="137"/>
        <end position="158"/>
    </location>
</feature>
<feature type="transmembrane region" description="Helical" evidence="10">
    <location>
        <begin position="338"/>
        <end position="356"/>
    </location>
</feature>
<proteinExistence type="predicted"/>
<evidence type="ECO:0000256" key="6">
    <source>
        <dbReference type="ARBA" id="ARBA00022692"/>
    </source>
</evidence>
<feature type="transmembrane region" description="Helical" evidence="10">
    <location>
        <begin position="363"/>
        <end position="382"/>
    </location>
</feature>
<feature type="transmembrane region" description="Helical" evidence="10">
    <location>
        <begin position="312"/>
        <end position="332"/>
    </location>
</feature>
<accession>A0ABU2LXG4</accession>
<keyword evidence="5" id="KW-0808">Transferase</keyword>
<feature type="transmembrane region" description="Helical" evidence="10">
    <location>
        <begin position="285"/>
        <end position="305"/>
    </location>
</feature>
<evidence type="ECO:0000256" key="3">
    <source>
        <dbReference type="ARBA" id="ARBA00022502"/>
    </source>
</evidence>
<protein>
    <recommendedName>
        <fullName evidence="13">Glycosyltransferase RgtA/B/C/D-like domain-containing protein</fullName>
    </recommendedName>
</protein>
<comment type="pathway">
    <text evidence="2">Glycolipid biosynthesis; glycosylphosphatidylinositol-anchor biosynthesis.</text>
</comment>
<keyword evidence="7" id="KW-0256">Endoplasmic reticulum</keyword>
<evidence type="ECO:0000256" key="5">
    <source>
        <dbReference type="ARBA" id="ARBA00022679"/>
    </source>
</evidence>
<evidence type="ECO:0000313" key="12">
    <source>
        <dbReference type="Proteomes" id="UP001183420"/>
    </source>
</evidence>
<keyword evidence="4" id="KW-0328">Glycosyltransferase</keyword>
<keyword evidence="3" id="KW-0337">GPI-anchor biosynthesis</keyword>
<evidence type="ECO:0000256" key="8">
    <source>
        <dbReference type="ARBA" id="ARBA00022989"/>
    </source>
</evidence>
<comment type="caution">
    <text evidence="11">The sequence shown here is derived from an EMBL/GenBank/DDBJ whole genome shotgun (WGS) entry which is preliminary data.</text>
</comment>
<evidence type="ECO:0000313" key="11">
    <source>
        <dbReference type="EMBL" id="MDT0322282.1"/>
    </source>
</evidence>
<feature type="transmembrane region" description="Helical" evidence="10">
    <location>
        <begin position="21"/>
        <end position="42"/>
    </location>
</feature>
<comment type="subcellular location">
    <subcellularLocation>
        <location evidence="1">Endoplasmic reticulum membrane</location>
        <topology evidence="1">Multi-pass membrane protein</topology>
    </subcellularLocation>
</comment>
<dbReference type="PANTHER" id="PTHR12468:SF2">
    <property type="entry name" value="GPI MANNOSYLTRANSFERASE 2"/>
    <property type="match status" value="1"/>
</dbReference>
<evidence type="ECO:0000256" key="10">
    <source>
        <dbReference type="SAM" id="Phobius"/>
    </source>
</evidence>
<evidence type="ECO:0000256" key="1">
    <source>
        <dbReference type="ARBA" id="ARBA00004477"/>
    </source>
</evidence>
<evidence type="ECO:0000256" key="7">
    <source>
        <dbReference type="ARBA" id="ARBA00022824"/>
    </source>
</evidence>
<feature type="transmembrane region" description="Helical" evidence="10">
    <location>
        <begin position="178"/>
        <end position="207"/>
    </location>
</feature>
<keyword evidence="12" id="KW-1185">Reference proteome</keyword>
<feature type="transmembrane region" description="Helical" evidence="10">
    <location>
        <begin position="228"/>
        <end position="248"/>
    </location>
</feature>
<organism evidence="11 12">
    <name type="scientific">Streptomyces millisiae</name>
    <dbReference type="NCBI Taxonomy" id="3075542"/>
    <lineage>
        <taxon>Bacteria</taxon>
        <taxon>Bacillati</taxon>
        <taxon>Actinomycetota</taxon>
        <taxon>Actinomycetes</taxon>
        <taxon>Kitasatosporales</taxon>
        <taxon>Streptomycetaceae</taxon>
        <taxon>Streptomyces</taxon>
    </lineage>
</organism>
<sequence length="386" mass="40286">MDEPSASPGAGSPTPRAAAPALLAYAGVRAAGLILLAIWAAVEDRSPHTLLTARWDSLWYARIAEGGYGYEVRLADGGVHSDLAFFPLLPALERAVIAVTPLGAGDAGLLVSQVAALAAAWGIYAVTALVTGRRAAGVLLAALWGAYPTAFVQSMAYTETLFTALAAWALYAVLTGRWVWAGALALAAGLTRPSGAAVVAAVWLPAAVQVWRARRASPRLPGWLPPRLLLGVALAPLGWLGYVVYVGVRRGGPFGYFEVQAEWGNRFDGGLALLGFVWENLTGNVLGGIGLAAALALVGWLLWLLARGRWPLALLVYTVVVVVTSLVGSGYFGSRPRLMMPAFALLLPATMALLRLPPRRRALVVALAALASGCYGALTLLGPGPP</sequence>
<gene>
    <name evidence="11" type="ORF">RNC47_28560</name>
</gene>
<dbReference type="EMBL" id="JAVREM010000059">
    <property type="protein sequence ID" value="MDT0322282.1"/>
    <property type="molecule type" value="Genomic_DNA"/>
</dbReference>
<reference evidence="12" key="1">
    <citation type="submission" date="2023-07" db="EMBL/GenBank/DDBJ databases">
        <title>30 novel species of actinomycetes from the DSMZ collection.</title>
        <authorList>
            <person name="Nouioui I."/>
        </authorList>
    </citation>
    <scope>NUCLEOTIDE SEQUENCE [LARGE SCALE GENOMIC DNA]</scope>
    <source>
        <strain evidence="12">DSM 44918</strain>
    </source>
</reference>
<evidence type="ECO:0000256" key="4">
    <source>
        <dbReference type="ARBA" id="ARBA00022676"/>
    </source>
</evidence>